<protein>
    <submittedName>
        <fullName evidence="1">Uncharacterized protein</fullName>
    </submittedName>
</protein>
<dbReference type="EMBL" id="AP028955">
    <property type="protein sequence ID" value="BET39081.1"/>
    <property type="molecule type" value="Genomic_DNA"/>
</dbReference>
<gene>
    <name evidence="1" type="ORF">SAP269_16700</name>
</gene>
<evidence type="ECO:0000313" key="2">
    <source>
        <dbReference type="Proteomes" id="UP001473424"/>
    </source>
</evidence>
<dbReference type="Proteomes" id="UP001473424">
    <property type="component" value="Chromosome"/>
</dbReference>
<name>A0ABM8JNZ6_9MOLU</name>
<reference evidence="2" key="1">
    <citation type="journal article" date="2024" name="FEMS Microbiol. Lett.">
        <title>Genomic insights into Spiroplasma endosymbionts that induce male-killing and protective phenotypes in the pea aphid.</title>
        <authorList>
            <person name="Arai H."/>
            <person name="Legeai F."/>
            <person name="Kageyama D."/>
            <person name="Sugio A."/>
            <person name="Simon J.C."/>
        </authorList>
    </citation>
    <scope>NUCLEOTIDE SEQUENCE [LARGE SCALE GENOMIC DNA]</scope>
    <source>
        <strain evidence="2">sAp269</strain>
    </source>
</reference>
<organism evidence="1 2">
    <name type="scientific">Spiroplasma ixodetis</name>
    <dbReference type="NCBI Taxonomy" id="2141"/>
    <lineage>
        <taxon>Bacteria</taxon>
        <taxon>Bacillati</taxon>
        <taxon>Mycoplasmatota</taxon>
        <taxon>Mollicutes</taxon>
        <taxon>Entomoplasmatales</taxon>
        <taxon>Spiroplasmataceae</taxon>
        <taxon>Spiroplasma</taxon>
    </lineage>
</organism>
<keyword evidence="2" id="KW-1185">Reference proteome</keyword>
<proteinExistence type="predicted"/>
<evidence type="ECO:0000313" key="1">
    <source>
        <dbReference type="EMBL" id="BET39081.1"/>
    </source>
</evidence>
<sequence length="75" mass="8191">MASGAVTGITIFDTKFKLEAAKATPCGWLPALAAIKPFACCSFDKLRIVFKAPLILKLPVFCKFSNFKNILLPEN</sequence>
<accession>A0ABM8JNZ6</accession>